<keyword evidence="7" id="KW-0482">Metalloprotease</keyword>
<comment type="similarity">
    <text evidence="2 8">Belongs to the peptidase M16 family.</text>
</comment>
<feature type="domain" description="Peptidase M16 C-terminal" evidence="11">
    <location>
        <begin position="211"/>
        <end position="388"/>
    </location>
</feature>
<reference evidence="13" key="1">
    <citation type="submission" date="2016-10" db="EMBL/GenBank/DDBJ databases">
        <authorList>
            <person name="Varghese N."/>
            <person name="Submissions S."/>
        </authorList>
    </citation>
    <scope>NUCLEOTIDE SEQUENCE [LARGE SCALE GENOMIC DNA]</scope>
    <source>
        <strain evidence="13">DSM 3695</strain>
    </source>
</reference>
<dbReference type="PANTHER" id="PTHR43690">
    <property type="entry name" value="NARDILYSIN"/>
    <property type="match status" value="1"/>
</dbReference>
<dbReference type="Gene3D" id="3.30.830.10">
    <property type="entry name" value="Metalloenzyme, LuxS/M16 peptidase-like"/>
    <property type="match status" value="4"/>
</dbReference>
<dbReference type="Pfam" id="PF00675">
    <property type="entry name" value="Peptidase_M16"/>
    <property type="match status" value="1"/>
</dbReference>
<evidence type="ECO:0000256" key="9">
    <source>
        <dbReference type="SAM" id="SignalP"/>
    </source>
</evidence>
<dbReference type="InterPro" id="IPR001431">
    <property type="entry name" value="Pept_M16_Zn_BS"/>
</dbReference>
<evidence type="ECO:0000256" key="4">
    <source>
        <dbReference type="ARBA" id="ARBA00022723"/>
    </source>
</evidence>
<keyword evidence="6" id="KW-0862">Zinc</keyword>
<organism evidence="12 13">
    <name type="scientific">Chitinophaga arvensicola</name>
    <dbReference type="NCBI Taxonomy" id="29529"/>
    <lineage>
        <taxon>Bacteria</taxon>
        <taxon>Pseudomonadati</taxon>
        <taxon>Bacteroidota</taxon>
        <taxon>Chitinophagia</taxon>
        <taxon>Chitinophagales</taxon>
        <taxon>Chitinophagaceae</taxon>
        <taxon>Chitinophaga</taxon>
    </lineage>
</organism>
<dbReference type="OrthoDB" id="9811314at2"/>
<feature type="signal peptide" evidence="9">
    <location>
        <begin position="1"/>
        <end position="23"/>
    </location>
</feature>
<evidence type="ECO:0000256" key="5">
    <source>
        <dbReference type="ARBA" id="ARBA00022801"/>
    </source>
</evidence>
<evidence type="ECO:0000256" key="6">
    <source>
        <dbReference type="ARBA" id="ARBA00022833"/>
    </source>
</evidence>
<dbReference type="InterPro" id="IPR007863">
    <property type="entry name" value="Peptidase_M16_C"/>
</dbReference>
<feature type="domain" description="Peptidase M16 C-terminal" evidence="11">
    <location>
        <begin position="685"/>
        <end position="863"/>
    </location>
</feature>
<gene>
    <name evidence="12" type="ORF">SAMN04488122_2195</name>
</gene>
<evidence type="ECO:0000256" key="1">
    <source>
        <dbReference type="ARBA" id="ARBA00001947"/>
    </source>
</evidence>
<evidence type="ECO:0000256" key="3">
    <source>
        <dbReference type="ARBA" id="ARBA00022670"/>
    </source>
</evidence>
<evidence type="ECO:0000256" key="7">
    <source>
        <dbReference type="ARBA" id="ARBA00023049"/>
    </source>
</evidence>
<dbReference type="AlphaFoldDB" id="A0A1I0R4G2"/>
<dbReference type="PANTHER" id="PTHR43690:SF34">
    <property type="entry name" value="ZINC PROTEASE PQQL-LIKE"/>
    <property type="match status" value="1"/>
</dbReference>
<evidence type="ECO:0000259" key="11">
    <source>
        <dbReference type="Pfam" id="PF05193"/>
    </source>
</evidence>
<keyword evidence="4" id="KW-0479">Metal-binding</keyword>
<evidence type="ECO:0000259" key="10">
    <source>
        <dbReference type="Pfam" id="PF00675"/>
    </source>
</evidence>
<dbReference type="GO" id="GO:0004222">
    <property type="term" value="F:metalloendopeptidase activity"/>
    <property type="evidence" value="ECO:0007669"/>
    <property type="project" value="InterPro"/>
</dbReference>
<name>A0A1I0R4G2_9BACT</name>
<evidence type="ECO:0000313" key="12">
    <source>
        <dbReference type="EMBL" id="SEW35194.1"/>
    </source>
</evidence>
<dbReference type="SUPFAM" id="SSF63411">
    <property type="entry name" value="LuxS/MPP-like metallohydrolase"/>
    <property type="match status" value="4"/>
</dbReference>
<accession>A0A1I0R4G2</accession>
<evidence type="ECO:0000256" key="2">
    <source>
        <dbReference type="ARBA" id="ARBA00007261"/>
    </source>
</evidence>
<dbReference type="GO" id="GO:0046872">
    <property type="term" value="F:metal ion binding"/>
    <property type="evidence" value="ECO:0007669"/>
    <property type="project" value="UniProtKB-KW"/>
</dbReference>
<keyword evidence="5" id="KW-0378">Hydrolase</keyword>
<dbReference type="InterPro" id="IPR011765">
    <property type="entry name" value="Pept_M16_N"/>
</dbReference>
<dbReference type="InterPro" id="IPR011249">
    <property type="entry name" value="Metalloenz_LuxS/M16"/>
</dbReference>
<feature type="chain" id="PRO_5011680910" evidence="9">
    <location>
        <begin position="24"/>
        <end position="934"/>
    </location>
</feature>
<evidence type="ECO:0000313" key="13">
    <source>
        <dbReference type="Proteomes" id="UP000199310"/>
    </source>
</evidence>
<protein>
    <submittedName>
        <fullName evidence="12">Zinc protease</fullName>
    </submittedName>
</protein>
<dbReference type="STRING" id="29529.SAMN04488122_2195"/>
<dbReference type="Proteomes" id="UP000199310">
    <property type="component" value="Unassembled WGS sequence"/>
</dbReference>
<dbReference type="PROSITE" id="PS00143">
    <property type="entry name" value="INSULINASE"/>
    <property type="match status" value="1"/>
</dbReference>
<sequence>MHYRHLATAGLLCLSLAGSTAQAQSTGQPIPLDTAVRTGKLSNGFTYYIRKNNEPAKRVLFYLVNKVGSILEDDDQQGLAHFMEHMNFNGTTHFPKNELIDYLQKAGVRFGADLNAYTGFDETVYQLPIPTDDPAMVSRGLDIMRDWAHEALLETDDIDKERGVILEEKRLRKGVGERLQQQTFPLTLNYSRYTKRNPIGTDSILNHFPASAIRRFHQDWYRPNLQALIVVGDVDVNKVEQQIRKQFADLKNPANERPRPEYKIALTGKNQFLTVTDAEVSNVALEMLIKHNADKLQTTTDYLNSMKRSLFNQMLAFRLGELSQQANPPFLGVNAGIGNLLGGLDQFSFSVTAKPGKLSEAFAAGWSQVEKVKRLGFTQPELDRAKTSFMTSLDAASREQSKVPSNSYVSEYQQLFLQGTPAPGFQWEYNFVKNALPGISLDDLKEVANDYIQDNNRDIFLVAPEKDKGSLPDSATIQSWFKQVAATNFEPYKESATDQVLLKNLPAPGKVVARKKIAELGIQQLTLSNGVKVWLKPTTYKNDQIQFISFAPGGINKYPNEDFPTASSASGIIGGSGLAGFSPLQLSKMLNGKSVAVGAYIGGRGQGVNGGSSSKDLETALQLVYLRYTAPRKDTVLFENAMAQSRQQITNRYTDPGNVFKDTVGAVLSGYHYRTSPATLARLDSISLEKAYDIYRDRFADASQTNFVFVGNFNTDSITPLLEKYLGALPSLHRNEKAVKIHTQLPKGNLIKTVAKGKEDKATVLLVYSGDCVYNTNNKLQLQALSEILEYRLLTSLRENAGEVYTPSVQGSMSKEPDQRYSINVSFGCAPEHVEHLAGLVQQDIDALHAKGATTDELQKFKAGYLKQYELQIESNEFWLQYITGKVENNEALKALPDMNKLLDAVNTTSVQAASKTYLGGQNSVRFVSLPEKK</sequence>
<keyword evidence="3 12" id="KW-0645">Protease</keyword>
<feature type="domain" description="Peptidase M16 N-terminal" evidence="10">
    <location>
        <begin position="51"/>
        <end position="168"/>
    </location>
</feature>
<evidence type="ECO:0000256" key="8">
    <source>
        <dbReference type="RuleBase" id="RU004447"/>
    </source>
</evidence>
<keyword evidence="9" id="KW-0732">Signal</keyword>
<keyword evidence="13" id="KW-1185">Reference proteome</keyword>
<comment type="cofactor">
    <cofactor evidence="1">
        <name>Zn(2+)</name>
        <dbReference type="ChEBI" id="CHEBI:29105"/>
    </cofactor>
</comment>
<dbReference type="GO" id="GO:0006508">
    <property type="term" value="P:proteolysis"/>
    <property type="evidence" value="ECO:0007669"/>
    <property type="project" value="UniProtKB-KW"/>
</dbReference>
<dbReference type="EMBL" id="FOJG01000001">
    <property type="protein sequence ID" value="SEW35194.1"/>
    <property type="molecule type" value="Genomic_DNA"/>
</dbReference>
<dbReference type="InterPro" id="IPR050626">
    <property type="entry name" value="Peptidase_M16"/>
</dbReference>
<dbReference type="RefSeq" id="WP_089894431.1">
    <property type="nucleotide sequence ID" value="NZ_FOJG01000001.1"/>
</dbReference>
<dbReference type="Pfam" id="PF05193">
    <property type="entry name" value="Peptidase_M16_C"/>
    <property type="match status" value="2"/>
</dbReference>
<proteinExistence type="inferred from homology"/>